<reference evidence="2" key="1">
    <citation type="submission" date="2023-03" db="EMBL/GenBank/DDBJ databases">
        <title>Massive genome expansion in bonnet fungi (Mycena s.s.) driven by repeated elements and novel gene families across ecological guilds.</title>
        <authorList>
            <consortium name="Lawrence Berkeley National Laboratory"/>
            <person name="Harder C.B."/>
            <person name="Miyauchi S."/>
            <person name="Viragh M."/>
            <person name="Kuo A."/>
            <person name="Thoen E."/>
            <person name="Andreopoulos B."/>
            <person name="Lu D."/>
            <person name="Skrede I."/>
            <person name="Drula E."/>
            <person name="Henrissat B."/>
            <person name="Morin E."/>
            <person name="Kohler A."/>
            <person name="Barry K."/>
            <person name="LaButti K."/>
            <person name="Morin E."/>
            <person name="Salamov A."/>
            <person name="Lipzen A."/>
            <person name="Mereny Z."/>
            <person name="Hegedus B."/>
            <person name="Baldrian P."/>
            <person name="Stursova M."/>
            <person name="Weitz H."/>
            <person name="Taylor A."/>
            <person name="Grigoriev I.V."/>
            <person name="Nagy L.G."/>
            <person name="Martin F."/>
            <person name="Kauserud H."/>
        </authorList>
    </citation>
    <scope>NUCLEOTIDE SEQUENCE</scope>
    <source>
        <strain evidence="2">CBHHK182m</strain>
    </source>
</reference>
<comment type="caution">
    <text evidence="2">The sequence shown here is derived from an EMBL/GenBank/DDBJ whole genome shotgun (WGS) entry which is preliminary data.</text>
</comment>
<dbReference type="AlphaFoldDB" id="A0AAD7I2V5"/>
<proteinExistence type="predicted"/>
<organism evidence="2 3">
    <name type="scientific">Mycena metata</name>
    <dbReference type="NCBI Taxonomy" id="1033252"/>
    <lineage>
        <taxon>Eukaryota</taxon>
        <taxon>Fungi</taxon>
        <taxon>Dikarya</taxon>
        <taxon>Basidiomycota</taxon>
        <taxon>Agaricomycotina</taxon>
        <taxon>Agaricomycetes</taxon>
        <taxon>Agaricomycetidae</taxon>
        <taxon>Agaricales</taxon>
        <taxon>Marasmiineae</taxon>
        <taxon>Mycenaceae</taxon>
        <taxon>Mycena</taxon>
    </lineage>
</organism>
<evidence type="ECO:0000313" key="3">
    <source>
        <dbReference type="Proteomes" id="UP001215598"/>
    </source>
</evidence>
<evidence type="ECO:0000313" key="2">
    <source>
        <dbReference type="EMBL" id="KAJ7732664.1"/>
    </source>
</evidence>
<feature type="compositionally biased region" description="Polar residues" evidence="1">
    <location>
        <begin position="24"/>
        <end position="35"/>
    </location>
</feature>
<keyword evidence="3" id="KW-1185">Reference proteome</keyword>
<dbReference type="EMBL" id="JARKIB010000143">
    <property type="protein sequence ID" value="KAJ7732664.1"/>
    <property type="molecule type" value="Genomic_DNA"/>
</dbReference>
<evidence type="ECO:0000256" key="1">
    <source>
        <dbReference type="SAM" id="MobiDB-lite"/>
    </source>
</evidence>
<gene>
    <name evidence="2" type="ORF">B0H16DRAFT_1580627</name>
</gene>
<accession>A0AAD7I2V5</accession>
<dbReference type="Proteomes" id="UP001215598">
    <property type="component" value="Unassembled WGS sequence"/>
</dbReference>
<protein>
    <submittedName>
        <fullName evidence="2">Uncharacterized protein</fullName>
    </submittedName>
</protein>
<name>A0AAD7I2V5_9AGAR</name>
<feature type="region of interest" description="Disordered" evidence="1">
    <location>
        <begin position="1"/>
        <end position="42"/>
    </location>
</feature>
<sequence length="286" mass="31098">MSLDRTPTHWQNLSKSGIPVPSGATWTQPTLTGTDPSKRAHNRSLDRTRNISMTRISTIAHQVHPVRLEIYCRRGSKPVELVRLGYKVSEKPGIDPNLNMWSFTLISTALLLSKVAFAGALLVPRAAGDVCEGQVTLSEAFIGEEQNVRVQYATCPKFGSKIKALETRQAPVDVCGNQCTTFCSTPSGGGPNPNDCAVIADALLFDSQNIGPLFTVGTGTNNTVVVQYATCLTFFVNQDTVPIEYCRNDWSILVNFIAPNCQATQNAHGGLCVATNQQWFAQVNHS</sequence>